<dbReference type="InterPro" id="IPR039538">
    <property type="entry name" value="BetI_C"/>
</dbReference>
<evidence type="ECO:0000259" key="6">
    <source>
        <dbReference type="PROSITE" id="PS50977"/>
    </source>
</evidence>
<dbReference type="SUPFAM" id="SSF48498">
    <property type="entry name" value="Tetracyclin repressor-like, C-terminal domain"/>
    <property type="match status" value="1"/>
</dbReference>
<organism evidence="7 8">
    <name type="scientific">Niveispirillum lacus</name>
    <dbReference type="NCBI Taxonomy" id="1981099"/>
    <lineage>
        <taxon>Bacteria</taxon>
        <taxon>Pseudomonadati</taxon>
        <taxon>Pseudomonadota</taxon>
        <taxon>Alphaproteobacteria</taxon>
        <taxon>Rhodospirillales</taxon>
        <taxon>Azospirillaceae</taxon>
        <taxon>Niveispirillum</taxon>
    </lineage>
</organism>
<dbReference type="RefSeq" id="WP_094457472.1">
    <property type="nucleotide sequence ID" value="NZ_NOXU01000031.1"/>
</dbReference>
<dbReference type="GO" id="GO:0000976">
    <property type="term" value="F:transcription cis-regulatory region binding"/>
    <property type="evidence" value="ECO:0007669"/>
    <property type="project" value="TreeGrafter"/>
</dbReference>
<name>A0A255YUV4_9PROT</name>
<reference evidence="7 8" key="1">
    <citation type="submission" date="2017-07" db="EMBL/GenBank/DDBJ databases">
        <title>Niveispirillum cyanobacteriorum sp. nov., isolated from cyanobacterial aggregates in a eutrophic lake.</title>
        <authorList>
            <person name="Cai H."/>
        </authorList>
    </citation>
    <scope>NUCLEOTIDE SEQUENCE [LARGE SCALE GENOMIC DNA]</scope>
    <source>
        <strain evidence="8">TH1-14</strain>
    </source>
</reference>
<keyword evidence="8" id="KW-1185">Reference proteome</keyword>
<proteinExistence type="predicted"/>
<dbReference type="InterPro" id="IPR036271">
    <property type="entry name" value="Tet_transcr_reg_TetR-rel_C_sf"/>
</dbReference>
<feature type="domain" description="HTH tetR-type" evidence="6">
    <location>
        <begin position="14"/>
        <end position="74"/>
    </location>
</feature>
<dbReference type="Pfam" id="PF13977">
    <property type="entry name" value="TetR_C_6"/>
    <property type="match status" value="1"/>
</dbReference>
<evidence type="ECO:0000256" key="1">
    <source>
        <dbReference type="ARBA" id="ARBA00022491"/>
    </source>
</evidence>
<evidence type="ECO:0000256" key="3">
    <source>
        <dbReference type="ARBA" id="ARBA00023125"/>
    </source>
</evidence>
<dbReference type="PANTHER" id="PTHR30055">
    <property type="entry name" value="HTH-TYPE TRANSCRIPTIONAL REGULATOR RUTR"/>
    <property type="match status" value="1"/>
</dbReference>
<dbReference type="OrthoDB" id="9809265at2"/>
<feature type="DNA-binding region" description="H-T-H motif" evidence="5">
    <location>
        <begin position="37"/>
        <end position="56"/>
    </location>
</feature>
<keyword evidence="3 5" id="KW-0238">DNA-binding</keyword>
<evidence type="ECO:0000313" key="8">
    <source>
        <dbReference type="Proteomes" id="UP000216998"/>
    </source>
</evidence>
<evidence type="ECO:0000256" key="5">
    <source>
        <dbReference type="PROSITE-ProRule" id="PRU00335"/>
    </source>
</evidence>
<dbReference type="PANTHER" id="PTHR30055:SF228">
    <property type="entry name" value="TRANSCRIPTIONAL REGULATOR-RELATED"/>
    <property type="match status" value="1"/>
</dbReference>
<keyword evidence="2" id="KW-0805">Transcription regulation</keyword>
<dbReference type="GO" id="GO:0003700">
    <property type="term" value="F:DNA-binding transcription factor activity"/>
    <property type="evidence" value="ECO:0007669"/>
    <property type="project" value="TreeGrafter"/>
</dbReference>
<accession>A0A255YUV4</accession>
<dbReference type="Pfam" id="PF00440">
    <property type="entry name" value="TetR_N"/>
    <property type="match status" value="1"/>
</dbReference>
<protein>
    <recommendedName>
        <fullName evidence="6">HTH tetR-type domain-containing protein</fullName>
    </recommendedName>
</protein>
<dbReference type="Gene3D" id="1.10.357.10">
    <property type="entry name" value="Tetracycline Repressor, domain 2"/>
    <property type="match status" value="1"/>
</dbReference>
<dbReference type="InterPro" id="IPR001647">
    <property type="entry name" value="HTH_TetR"/>
</dbReference>
<dbReference type="EMBL" id="NOXU01000031">
    <property type="protein sequence ID" value="OYQ32435.1"/>
    <property type="molecule type" value="Genomic_DNA"/>
</dbReference>
<evidence type="ECO:0000256" key="2">
    <source>
        <dbReference type="ARBA" id="ARBA00023015"/>
    </source>
</evidence>
<comment type="caution">
    <text evidence="7">The sequence shown here is derived from an EMBL/GenBank/DDBJ whole genome shotgun (WGS) entry which is preliminary data.</text>
</comment>
<dbReference type="SUPFAM" id="SSF46689">
    <property type="entry name" value="Homeodomain-like"/>
    <property type="match status" value="1"/>
</dbReference>
<sequence length="214" mass="23280">MVARVPKFSRIQPEMRREELVDATLRCLAQHGHAGVSVRKIAAAAGVSIGLINHYYPSVDQLISHAYEKLSGGIAAHLMEVSAGGATPRESLSLFIRESFGPGIFDPPMLGVWVVFWSMVRHSADMQAVQQRTYAQYRQVLERYLGDLAGDSGLPPVNIQAAATALNALLDGLWLTWCLNPKDFSVEEGIAMCEGWVDAFAAGAFAARLNIPGR</sequence>
<keyword evidence="4" id="KW-0804">Transcription</keyword>
<evidence type="ECO:0000313" key="7">
    <source>
        <dbReference type="EMBL" id="OYQ32435.1"/>
    </source>
</evidence>
<gene>
    <name evidence="7" type="ORF">CHU95_16680</name>
</gene>
<dbReference type="InterPro" id="IPR009057">
    <property type="entry name" value="Homeodomain-like_sf"/>
</dbReference>
<dbReference type="AlphaFoldDB" id="A0A255YUV4"/>
<evidence type="ECO:0000256" key="4">
    <source>
        <dbReference type="ARBA" id="ARBA00023163"/>
    </source>
</evidence>
<dbReference type="Proteomes" id="UP000216998">
    <property type="component" value="Unassembled WGS sequence"/>
</dbReference>
<dbReference type="PROSITE" id="PS50977">
    <property type="entry name" value="HTH_TETR_2"/>
    <property type="match status" value="1"/>
</dbReference>
<keyword evidence="1" id="KW-0678">Repressor</keyword>
<dbReference type="InterPro" id="IPR050109">
    <property type="entry name" value="HTH-type_TetR-like_transc_reg"/>
</dbReference>